<dbReference type="Proteomes" id="UP001556367">
    <property type="component" value="Unassembled WGS sequence"/>
</dbReference>
<gene>
    <name evidence="1" type="ORF">HGRIS_000764</name>
</gene>
<accession>A0ABR3IPT3</accession>
<evidence type="ECO:0000313" key="1">
    <source>
        <dbReference type="EMBL" id="KAL0945254.1"/>
    </source>
</evidence>
<proteinExistence type="predicted"/>
<evidence type="ECO:0000313" key="2">
    <source>
        <dbReference type="Proteomes" id="UP001556367"/>
    </source>
</evidence>
<protein>
    <submittedName>
        <fullName evidence="1">Uncharacterized protein</fullName>
    </submittedName>
</protein>
<organism evidence="1 2">
    <name type="scientific">Hohenbuehelia grisea</name>
    <dbReference type="NCBI Taxonomy" id="104357"/>
    <lineage>
        <taxon>Eukaryota</taxon>
        <taxon>Fungi</taxon>
        <taxon>Dikarya</taxon>
        <taxon>Basidiomycota</taxon>
        <taxon>Agaricomycotina</taxon>
        <taxon>Agaricomycetes</taxon>
        <taxon>Agaricomycetidae</taxon>
        <taxon>Agaricales</taxon>
        <taxon>Pleurotineae</taxon>
        <taxon>Pleurotaceae</taxon>
        <taxon>Hohenbuehelia</taxon>
    </lineage>
</organism>
<sequence length="469" mass="51716">MLVTVSPTQLAVMAKKFTPYTLNEFDIVLSINEAAINAQFLHLFLTELRPTLTADGTALEPPPPVPGQLEPDKEYLISHRLELKKGPKSKEGVFGYIESPRVSFNNENQRTVTVMFKFLDNKLGTPGDPALGIPAYDAKYDSVAKIRVEDKDGEISIEPFPLNGHTICFDAILKNAEIQTIMEKRYMHPDTYKAIEHGINSELLLPSSLFCLFQGDQIASSFKILDPSGKRVQGRETVDEIMLKFTSRFAEKAANAKPTDTFVASEGRGLPTPDNPFVLGYGISQVVPEASKGVPVFNLPNFQFSVTGSSKPGLATLNYLMLTKPIHASANIQQNLNAGLFDQTLLSTIHADYLDTKKGTPVFDAVMGLSRELFVEQYIIPQICDAYGPKPPQIPGFTTSSSGPKIEKYASDVGGFNTVTSTDWWTNKANIHSDHFLESAMATRPFREMVGNIESGRKVSRHRYSIAAC</sequence>
<dbReference type="EMBL" id="JASNQZ010000018">
    <property type="protein sequence ID" value="KAL0945254.1"/>
    <property type="molecule type" value="Genomic_DNA"/>
</dbReference>
<name>A0ABR3IPT3_9AGAR</name>
<reference evidence="2" key="1">
    <citation type="submission" date="2024-06" db="EMBL/GenBank/DDBJ databases">
        <title>Multi-omics analyses provide insights into the biosynthesis of the anticancer antibiotic pleurotin in Hohenbuehelia grisea.</title>
        <authorList>
            <person name="Weaver J.A."/>
            <person name="Alberti F."/>
        </authorList>
    </citation>
    <scope>NUCLEOTIDE SEQUENCE [LARGE SCALE GENOMIC DNA]</scope>
    <source>
        <strain evidence="2">T-177</strain>
    </source>
</reference>
<comment type="caution">
    <text evidence="1">The sequence shown here is derived from an EMBL/GenBank/DDBJ whole genome shotgun (WGS) entry which is preliminary data.</text>
</comment>
<keyword evidence="2" id="KW-1185">Reference proteome</keyword>